<evidence type="ECO:0000256" key="1">
    <source>
        <dbReference type="ARBA" id="ARBA00004141"/>
    </source>
</evidence>
<dbReference type="GO" id="GO:0016020">
    <property type="term" value="C:membrane"/>
    <property type="evidence" value="ECO:0007669"/>
    <property type="project" value="UniProtKB-SubCell"/>
</dbReference>
<keyword evidence="8 9" id="KW-0472">Membrane</keyword>
<dbReference type="EMBL" id="NJET01000051">
    <property type="protein sequence ID" value="PHH63341.1"/>
    <property type="molecule type" value="Genomic_DNA"/>
</dbReference>
<keyword evidence="3 10" id="KW-0813">Transport</keyword>
<keyword evidence="7" id="KW-1133">Transmembrane helix</keyword>
<keyword evidence="6" id="KW-0999">Mitochondrion inner membrane</keyword>
<comment type="subcellular location">
    <subcellularLocation>
        <location evidence="1">Membrane</location>
        <topology evidence="1">Multi-pass membrane protein</topology>
    </subcellularLocation>
</comment>
<accession>A0A2C5Y8Y1</accession>
<evidence type="ECO:0000256" key="7">
    <source>
        <dbReference type="ARBA" id="ARBA00022989"/>
    </source>
</evidence>
<evidence type="ECO:0000256" key="8">
    <source>
        <dbReference type="ARBA" id="ARBA00023136"/>
    </source>
</evidence>
<dbReference type="AlphaFoldDB" id="A0A2C5Y8Y1"/>
<feature type="repeat" description="Solcar" evidence="9">
    <location>
        <begin position="197"/>
        <end position="295"/>
    </location>
</feature>
<evidence type="ECO:0000256" key="6">
    <source>
        <dbReference type="ARBA" id="ARBA00022792"/>
    </source>
</evidence>
<dbReference type="Pfam" id="PF00153">
    <property type="entry name" value="Mito_carr"/>
    <property type="match status" value="3"/>
</dbReference>
<dbReference type="PANTHER" id="PTHR45667">
    <property type="entry name" value="S-ADENOSYLMETHIONINE MITOCHONDRIAL CARRIER PROTEIN"/>
    <property type="match status" value="1"/>
</dbReference>
<comment type="similarity">
    <text evidence="2 10">Belongs to the mitochondrial carrier (TC 2.A.29) family.</text>
</comment>
<proteinExistence type="inferred from homology"/>
<dbReference type="InterPro" id="IPR023395">
    <property type="entry name" value="MCP_dom_sf"/>
</dbReference>
<keyword evidence="6" id="KW-0496">Mitochondrion</keyword>
<evidence type="ECO:0008006" key="13">
    <source>
        <dbReference type="Google" id="ProtNLM"/>
    </source>
</evidence>
<keyword evidence="5" id="KW-0677">Repeat</keyword>
<comment type="caution">
    <text evidence="11">The sequence shown here is derived from an EMBL/GenBank/DDBJ whole genome shotgun (WGS) entry which is preliminary data.</text>
</comment>
<dbReference type="PROSITE" id="PS50920">
    <property type="entry name" value="SOLCAR"/>
    <property type="match status" value="3"/>
</dbReference>
<organism evidence="11 12">
    <name type="scientific">Ophiocordyceps australis</name>
    <dbReference type="NCBI Taxonomy" id="1399860"/>
    <lineage>
        <taxon>Eukaryota</taxon>
        <taxon>Fungi</taxon>
        <taxon>Dikarya</taxon>
        <taxon>Ascomycota</taxon>
        <taxon>Pezizomycotina</taxon>
        <taxon>Sordariomycetes</taxon>
        <taxon>Hypocreomycetidae</taxon>
        <taxon>Hypocreales</taxon>
        <taxon>Ophiocordycipitaceae</taxon>
        <taxon>Ophiocordyceps</taxon>
    </lineage>
</organism>
<dbReference type="InterPro" id="IPR018108">
    <property type="entry name" value="MCP_transmembrane"/>
</dbReference>
<dbReference type="OrthoDB" id="250329at2759"/>
<dbReference type="Proteomes" id="UP000226192">
    <property type="component" value="Unassembled WGS sequence"/>
</dbReference>
<keyword evidence="4 9" id="KW-0812">Transmembrane</keyword>
<evidence type="ECO:0000256" key="3">
    <source>
        <dbReference type="ARBA" id="ARBA00022448"/>
    </source>
</evidence>
<gene>
    <name evidence="11" type="ORF">CDD81_6038</name>
</gene>
<dbReference type="Gene3D" id="1.50.40.10">
    <property type="entry name" value="Mitochondrial carrier domain"/>
    <property type="match status" value="1"/>
</dbReference>
<protein>
    <recommendedName>
        <fullName evidence="13">Mitochondrial carrier protein</fullName>
    </recommendedName>
</protein>
<keyword evidence="12" id="KW-1185">Reference proteome</keyword>
<evidence type="ECO:0000256" key="10">
    <source>
        <dbReference type="RuleBase" id="RU000488"/>
    </source>
</evidence>
<sequence length="309" mass="33050">MDVYAAGAAAAFTVDVLVYPLDTLKTRYQSQDYLKTYAPGSNKPLAIRGLYQGIGSVVLATLPAAGLFFSTYEKAKHGFSTSLPRLPAPMVHSLASGVAEMASCLVLAPAEVVKQNAQMLRDKATAKGPGRSSSVQAFRQLAGPGAWRRLFTGYTALVARNLPFTALQFPMFEHMRSRLWAWRRGRQGDTAGQGLVETGLVAGASAGGAGAVAAFATTPSDVVKTRMMLMAGSGHGATTGTATSSSRKQGSWAVTQLVYDQRGIRGLFRGGLFRSAWTALGSSLYLGTYDMAKLWLRRSKPQLDSRREL</sequence>
<dbReference type="SUPFAM" id="SSF103506">
    <property type="entry name" value="Mitochondrial carrier"/>
    <property type="match status" value="1"/>
</dbReference>
<feature type="repeat" description="Solcar" evidence="9">
    <location>
        <begin position="87"/>
        <end position="178"/>
    </location>
</feature>
<evidence type="ECO:0000256" key="5">
    <source>
        <dbReference type="ARBA" id="ARBA00022737"/>
    </source>
</evidence>
<evidence type="ECO:0000313" key="12">
    <source>
        <dbReference type="Proteomes" id="UP000226192"/>
    </source>
</evidence>
<evidence type="ECO:0000256" key="9">
    <source>
        <dbReference type="PROSITE-ProRule" id="PRU00282"/>
    </source>
</evidence>
<evidence type="ECO:0000256" key="4">
    <source>
        <dbReference type="ARBA" id="ARBA00022692"/>
    </source>
</evidence>
<evidence type="ECO:0000256" key="2">
    <source>
        <dbReference type="ARBA" id="ARBA00006375"/>
    </source>
</evidence>
<evidence type="ECO:0000313" key="11">
    <source>
        <dbReference type="EMBL" id="PHH63341.1"/>
    </source>
</evidence>
<name>A0A2C5Y8Y1_9HYPO</name>
<feature type="repeat" description="Solcar" evidence="9">
    <location>
        <begin position="1"/>
        <end position="78"/>
    </location>
</feature>
<reference evidence="11 12" key="1">
    <citation type="submission" date="2017-06" db="EMBL/GenBank/DDBJ databases">
        <title>Ant-infecting Ophiocordyceps genomes reveal a high diversity of potential behavioral manipulation genes and a possible major role for enterotoxins.</title>
        <authorList>
            <person name="De Bekker C."/>
            <person name="Evans H.C."/>
            <person name="Brachmann A."/>
            <person name="Hughes D.P."/>
        </authorList>
    </citation>
    <scope>NUCLEOTIDE SEQUENCE [LARGE SCALE GENOMIC DNA]</scope>
    <source>
        <strain evidence="11 12">Map64</strain>
    </source>
</reference>